<dbReference type="Pfam" id="PF01042">
    <property type="entry name" value="Ribonuc_L-PSP"/>
    <property type="match status" value="1"/>
</dbReference>
<evidence type="ECO:0000313" key="1">
    <source>
        <dbReference type="EMBL" id="EJK48359.1"/>
    </source>
</evidence>
<dbReference type="SUPFAM" id="SSF55298">
    <property type="entry name" value="YjgF-like"/>
    <property type="match status" value="1"/>
</dbReference>
<dbReference type="PANTHER" id="PTHR47328">
    <property type="match status" value="1"/>
</dbReference>
<dbReference type="Proteomes" id="UP000266841">
    <property type="component" value="Unassembled WGS sequence"/>
</dbReference>
<dbReference type="AlphaFoldDB" id="K0R897"/>
<dbReference type="eggNOG" id="ENOG502S4QA">
    <property type="taxonomic scope" value="Eukaryota"/>
</dbReference>
<sequence>MFSTMISRSARPSSIRRTAIGLENRRTPIVRFYSSQSSTPAITRLLTDDPRMSKVVVHGGIVYISGQTDATADDIVGQTRNTLQKVDDLLEAAGTSKKNLLTASIWLKDIASDFQGMNGVWNEWLDPDNKPVRATVEAALAREVLLVEVQVTAAIGEKLGRNG</sequence>
<reference evidence="1 2" key="1">
    <citation type="journal article" date="2012" name="Genome Biol.">
        <title>Genome and low-iron response of an oceanic diatom adapted to chronic iron limitation.</title>
        <authorList>
            <person name="Lommer M."/>
            <person name="Specht M."/>
            <person name="Roy A.S."/>
            <person name="Kraemer L."/>
            <person name="Andreson R."/>
            <person name="Gutowska M.A."/>
            <person name="Wolf J."/>
            <person name="Bergner S.V."/>
            <person name="Schilhabel M.B."/>
            <person name="Klostermeier U.C."/>
            <person name="Beiko R.G."/>
            <person name="Rosenstiel P."/>
            <person name="Hippler M."/>
            <person name="Laroche J."/>
        </authorList>
    </citation>
    <scope>NUCLEOTIDE SEQUENCE [LARGE SCALE GENOMIC DNA]</scope>
    <source>
        <strain evidence="1 2">CCMP1005</strain>
    </source>
</reference>
<dbReference type="OrthoDB" id="309640at2759"/>
<dbReference type="EMBL" id="AGNL01045958">
    <property type="protein sequence ID" value="EJK48359.1"/>
    <property type="molecule type" value="Genomic_DNA"/>
</dbReference>
<organism evidence="1 2">
    <name type="scientific">Thalassiosira oceanica</name>
    <name type="common">Marine diatom</name>
    <dbReference type="NCBI Taxonomy" id="159749"/>
    <lineage>
        <taxon>Eukaryota</taxon>
        <taxon>Sar</taxon>
        <taxon>Stramenopiles</taxon>
        <taxon>Ochrophyta</taxon>
        <taxon>Bacillariophyta</taxon>
        <taxon>Coscinodiscophyceae</taxon>
        <taxon>Thalassiosirophycidae</taxon>
        <taxon>Thalassiosirales</taxon>
        <taxon>Thalassiosiraceae</taxon>
        <taxon>Thalassiosira</taxon>
    </lineage>
</organism>
<dbReference type="InterPro" id="IPR006175">
    <property type="entry name" value="YjgF/YER057c/UK114"/>
</dbReference>
<keyword evidence="2" id="KW-1185">Reference proteome</keyword>
<comment type="caution">
    <text evidence="1">The sequence shown here is derived from an EMBL/GenBank/DDBJ whole genome shotgun (WGS) entry which is preliminary data.</text>
</comment>
<dbReference type="CDD" id="cd06150">
    <property type="entry name" value="YjgF_YER057c_UK114_like_2"/>
    <property type="match status" value="1"/>
</dbReference>
<evidence type="ECO:0000313" key="2">
    <source>
        <dbReference type="Proteomes" id="UP000266841"/>
    </source>
</evidence>
<dbReference type="OMA" id="NEAWDAW"/>
<accession>K0R897</accession>
<dbReference type="InterPro" id="IPR035709">
    <property type="entry name" value="YoaB-like"/>
</dbReference>
<gene>
    <name evidence="1" type="ORF">THAOC_32854</name>
</gene>
<protein>
    <submittedName>
        <fullName evidence="1">Uncharacterized protein</fullName>
    </submittedName>
</protein>
<dbReference type="PANTHER" id="PTHR47328:SF1">
    <property type="entry name" value="RUTC FAMILY PROTEIN YOAB"/>
    <property type="match status" value="1"/>
</dbReference>
<dbReference type="Gene3D" id="3.30.1330.40">
    <property type="entry name" value="RutC-like"/>
    <property type="match status" value="1"/>
</dbReference>
<name>K0R897_THAOC</name>
<proteinExistence type="predicted"/>
<dbReference type="InterPro" id="IPR035959">
    <property type="entry name" value="RutC-like_sf"/>
</dbReference>